<sequence length="220" mass="25273">MATSNLMMQSGSFNPTLQPFLDDNINVLKIKTRVLQEQLDQAVVLTQILSSKLSLSQYFNIMCKFYASYVQVEKRVLNFESKIDLMHAAPYKTRLPSLEFELSDIANKLQLRLPIPQPKYLVMGEGSILEKYWGIRYALDCFSQTAVMVLPKIEHTLGYEYNLSMAFWRKLIEVDADWLRTSTTINSLPIEHIERSELVHCAQETFILISENMAGRPSGI</sequence>
<proteinExistence type="predicted"/>
<dbReference type="Proteomes" id="UP000439994">
    <property type="component" value="Unassembled WGS sequence"/>
</dbReference>
<accession>A0A6N8F797</accession>
<protein>
    <submittedName>
        <fullName evidence="1">Uncharacterized protein</fullName>
    </submittedName>
</protein>
<keyword evidence="2" id="KW-1185">Reference proteome</keyword>
<dbReference type="Gene3D" id="1.20.910.10">
    <property type="entry name" value="Heme oxygenase-like"/>
    <property type="match status" value="1"/>
</dbReference>
<organism evidence="1 2">
    <name type="scientific">Psychrosphaera haliotis</name>
    <dbReference type="NCBI Taxonomy" id="555083"/>
    <lineage>
        <taxon>Bacteria</taxon>
        <taxon>Pseudomonadati</taxon>
        <taxon>Pseudomonadota</taxon>
        <taxon>Gammaproteobacteria</taxon>
        <taxon>Alteromonadales</taxon>
        <taxon>Pseudoalteromonadaceae</taxon>
        <taxon>Psychrosphaera</taxon>
    </lineage>
</organism>
<gene>
    <name evidence="1" type="ORF">GNP35_08090</name>
</gene>
<dbReference type="InterPro" id="IPR016084">
    <property type="entry name" value="Haem_Oase-like_multi-hlx"/>
</dbReference>
<reference evidence="1 2" key="1">
    <citation type="submission" date="2019-11" db="EMBL/GenBank/DDBJ databases">
        <title>P. haliotis isolates from Z. marina roots.</title>
        <authorList>
            <person name="Cohen M."/>
            <person name="Jospin G."/>
            <person name="Eisen J.A."/>
            <person name="Coil D.A."/>
        </authorList>
    </citation>
    <scope>NUCLEOTIDE SEQUENCE [LARGE SCALE GENOMIC DNA]</scope>
    <source>
        <strain evidence="1 2">UCD-MCMsp1aY</strain>
    </source>
</reference>
<evidence type="ECO:0000313" key="1">
    <source>
        <dbReference type="EMBL" id="MUH72446.1"/>
    </source>
</evidence>
<comment type="caution">
    <text evidence="1">The sequence shown here is derived from an EMBL/GenBank/DDBJ whole genome shotgun (WGS) entry which is preliminary data.</text>
</comment>
<name>A0A6N8F797_9GAMM</name>
<dbReference type="RefSeq" id="WP_155695624.1">
    <property type="nucleotide sequence ID" value="NZ_WOCD01000003.1"/>
</dbReference>
<dbReference type="SUPFAM" id="SSF48613">
    <property type="entry name" value="Heme oxygenase-like"/>
    <property type="match status" value="1"/>
</dbReference>
<evidence type="ECO:0000313" key="2">
    <source>
        <dbReference type="Proteomes" id="UP000439994"/>
    </source>
</evidence>
<dbReference type="AlphaFoldDB" id="A0A6N8F797"/>
<dbReference type="EMBL" id="WOCD01000003">
    <property type="protein sequence ID" value="MUH72446.1"/>
    <property type="molecule type" value="Genomic_DNA"/>
</dbReference>